<keyword evidence="3" id="KW-1185">Reference proteome</keyword>
<dbReference type="AlphaFoldDB" id="B7J736"/>
<sequence length="137" mass="15491">MPKPASRPPPAMARNLAGTRAGPIHPAFRAPYPTFPRAPISADWRGRNRYAPWRPRSQKSSRNLPERSPSLSTRQPFCVRPPLLLALQFAEPRLEFRDPRIHLGEASRFAFGPQKGFPMLEMTEAGLDAGNPLRRRE</sequence>
<evidence type="ECO:0000313" key="3">
    <source>
        <dbReference type="Proteomes" id="UP000001362"/>
    </source>
</evidence>
<dbReference type="STRING" id="243159.AFE_2501"/>
<organism evidence="2 3">
    <name type="scientific">Acidithiobacillus ferrooxidans (strain ATCC 23270 / DSM 14882 / CIP 104768 / NCIMB 8455)</name>
    <name type="common">Ferrobacillus ferrooxidans (strain ATCC 23270)</name>
    <dbReference type="NCBI Taxonomy" id="243159"/>
    <lineage>
        <taxon>Bacteria</taxon>
        <taxon>Pseudomonadati</taxon>
        <taxon>Pseudomonadota</taxon>
        <taxon>Acidithiobacillia</taxon>
        <taxon>Acidithiobacillales</taxon>
        <taxon>Acidithiobacillaceae</taxon>
        <taxon>Acidithiobacillus</taxon>
    </lineage>
</organism>
<proteinExistence type="predicted"/>
<dbReference type="EMBL" id="CP001219">
    <property type="protein sequence ID" value="ACK78752.1"/>
    <property type="molecule type" value="Genomic_DNA"/>
</dbReference>
<feature type="region of interest" description="Disordered" evidence="1">
    <location>
        <begin position="1"/>
        <end position="75"/>
    </location>
</feature>
<evidence type="ECO:0000313" key="2">
    <source>
        <dbReference type="EMBL" id="ACK78752.1"/>
    </source>
</evidence>
<evidence type="ECO:0000256" key="1">
    <source>
        <dbReference type="SAM" id="MobiDB-lite"/>
    </source>
</evidence>
<dbReference type="PaxDb" id="243159-AFE_2501"/>
<protein>
    <submittedName>
        <fullName evidence="2">Uncharacterized protein</fullName>
    </submittedName>
</protein>
<feature type="compositionally biased region" description="Polar residues" evidence="1">
    <location>
        <begin position="58"/>
        <end position="75"/>
    </location>
</feature>
<name>B7J736_ACIF2</name>
<dbReference type="KEGG" id="afr:AFE_2501"/>
<gene>
    <name evidence="2" type="ordered locus">AFE_2501</name>
</gene>
<accession>B7J736</accession>
<reference evidence="2 3" key="1">
    <citation type="journal article" date="2008" name="BMC Genomics">
        <title>Acidithiobacillus ferrooxidans metabolism: from genome sequence to industrial applications.</title>
        <authorList>
            <person name="Valdes J."/>
            <person name="Pedroso I."/>
            <person name="Quatrini R."/>
            <person name="Dodson R.J."/>
            <person name="Tettelin H."/>
            <person name="Blake R.II."/>
            <person name="Eisen J.A."/>
            <person name="Holmes D.S."/>
        </authorList>
    </citation>
    <scope>NUCLEOTIDE SEQUENCE [LARGE SCALE GENOMIC DNA]</scope>
    <source>
        <strain evidence="3">ATCC 23270 / DSM 14882 / CIP 104768 / NCIMB 8455</strain>
    </source>
</reference>
<dbReference type="HOGENOM" id="CLU_1860867_0_0_6"/>
<dbReference type="Proteomes" id="UP000001362">
    <property type="component" value="Chromosome"/>
</dbReference>
<feature type="compositionally biased region" description="Pro residues" evidence="1">
    <location>
        <begin position="1"/>
        <end position="11"/>
    </location>
</feature>